<protein>
    <submittedName>
        <fullName evidence="1">GP2b protein</fullName>
    </submittedName>
</protein>
<accession>A0A089H3G3</accession>
<sequence>MLAYFIMPSKQPSMSLLFQQWISLFILCLSFSPCLLVRASDSYSGPYSLAPLWLSLENLTSLRECLQLRHGFYEFSPLSDLINQAVPHTNYTVNGVQLALTAACSRHHYPTAERIFHNFFAHQPNCSSIHLLPAQSVFFLEPEGRQAVTMSKVAFSVTLATTCWSLYLRITRS</sequence>
<evidence type="ECO:0000313" key="1">
    <source>
        <dbReference type="EMBL" id="AIP91264.1"/>
    </source>
</evidence>
<organism evidence="1 2">
    <name type="scientific">Mikumi yellow baboon virus 1</name>
    <dbReference type="NCBI Taxonomy" id="1546177"/>
    <lineage>
        <taxon>Viruses</taxon>
        <taxon>Riboviria</taxon>
        <taxon>Orthornavirae</taxon>
        <taxon>Pisuviricota</taxon>
        <taxon>Pisoniviricetes</taxon>
        <taxon>Nidovirales</taxon>
        <taxon>Arnidovirineae</taxon>
        <taxon>Arteriviridae</taxon>
        <taxon>Simarterivirinae</taxon>
        <taxon>Thetaarterivirus</taxon>
        <taxon>Mitartevirus</taxon>
        <taxon>Thetaarterivirus mikelba</taxon>
        <taxon>Thetaarterivirus mikelba 1</taxon>
    </lineage>
</organism>
<dbReference type="EMBL" id="KM110941">
    <property type="protein sequence ID" value="AIP91264.1"/>
    <property type="molecule type" value="Genomic_RNA"/>
</dbReference>
<evidence type="ECO:0000313" key="2">
    <source>
        <dbReference type="Proteomes" id="UP000160603"/>
    </source>
</evidence>
<name>A0A089H3G3_9NIDO</name>
<proteinExistence type="predicted"/>
<gene>
    <name evidence="1" type="primary">ORF2b</name>
</gene>
<dbReference type="Proteomes" id="UP000160603">
    <property type="component" value="Genome"/>
</dbReference>
<reference evidence="1 2" key="1">
    <citation type="journal article" date="2014" name="J. Virol.">
        <title>Two Novel Simian Arteriviruses in Captive and Wild Baboons (Papio spp.).</title>
        <authorList>
            <person name="Bailey A.L."/>
            <person name="Lauck M."/>
            <person name="Sibley S.D."/>
            <person name="Pecotte J."/>
            <person name="Rice K."/>
            <person name="Weny G."/>
            <person name="Tumukunde A."/>
            <person name="Hyeroba D."/>
            <person name="Greene J."/>
            <person name="Correll M."/>
            <person name="Gleicher M."/>
            <person name="Friedrich T.C."/>
            <person name="Jahrling P.B."/>
            <person name="Kuhn J.H."/>
            <person name="Goldberg T.L."/>
            <person name="Rogers J."/>
            <person name="O'Connor D.H."/>
        </authorList>
    </citation>
    <scope>NUCLEOTIDE SEQUENCE [LARGE SCALE GENOMIC DNA]</scope>
    <source>
        <strain evidence="1">MYBV_M01</strain>
    </source>
</reference>